<dbReference type="AlphaFoldDB" id="J3N8M5"/>
<reference evidence="1" key="2">
    <citation type="submission" date="2013-04" db="UniProtKB">
        <authorList>
            <consortium name="EnsemblPlants"/>
        </authorList>
    </citation>
    <scope>IDENTIFICATION</scope>
</reference>
<keyword evidence="2" id="KW-1185">Reference proteome</keyword>
<sequence length="188" mass="22248">MTLKGYKKGFLWQAIEQVKLHEEFDRLLASGKLDRDICKLSSLQDDFIEEFVDKHIAKTQFVQVDKKLVILSLEQRAQLLDTQRQINAYAECLRNIMTDQKLQDGLQRLISELEDYRKMSQQSDSTLKDSFEQSVEILCVNWRQDLTQTWMATRYYEVLYYDVLRKVLKKLGVFIVLPVRALTMQTQE</sequence>
<protein>
    <submittedName>
        <fullName evidence="1">Uncharacterized protein</fullName>
    </submittedName>
</protein>
<reference evidence="1" key="1">
    <citation type="journal article" date="2013" name="Nat. Commun.">
        <title>Whole-genome sequencing of Oryza brachyantha reveals mechanisms underlying Oryza genome evolution.</title>
        <authorList>
            <person name="Chen J."/>
            <person name="Huang Q."/>
            <person name="Gao D."/>
            <person name="Wang J."/>
            <person name="Lang Y."/>
            <person name="Liu T."/>
            <person name="Li B."/>
            <person name="Bai Z."/>
            <person name="Luis Goicoechea J."/>
            <person name="Liang C."/>
            <person name="Chen C."/>
            <person name="Zhang W."/>
            <person name="Sun S."/>
            <person name="Liao Y."/>
            <person name="Zhang X."/>
            <person name="Yang L."/>
            <person name="Song C."/>
            <person name="Wang M."/>
            <person name="Shi J."/>
            <person name="Liu G."/>
            <person name="Liu J."/>
            <person name="Zhou H."/>
            <person name="Zhou W."/>
            <person name="Yu Q."/>
            <person name="An N."/>
            <person name="Chen Y."/>
            <person name="Cai Q."/>
            <person name="Wang B."/>
            <person name="Liu B."/>
            <person name="Min J."/>
            <person name="Huang Y."/>
            <person name="Wu H."/>
            <person name="Li Z."/>
            <person name="Zhang Y."/>
            <person name="Yin Y."/>
            <person name="Song W."/>
            <person name="Jiang J."/>
            <person name="Jackson S.A."/>
            <person name="Wing R.A."/>
            <person name="Wang J."/>
            <person name="Chen M."/>
        </authorList>
    </citation>
    <scope>NUCLEOTIDE SEQUENCE [LARGE SCALE GENOMIC DNA]</scope>
    <source>
        <strain evidence="1">cv. IRGC 101232</strain>
    </source>
</reference>
<dbReference type="Gramene" id="OB11G21610.1">
    <property type="protein sequence ID" value="OB11G21610.1"/>
    <property type="gene ID" value="OB11G21610"/>
</dbReference>
<dbReference type="EnsemblPlants" id="OB11G21610.1">
    <property type="protein sequence ID" value="OB11G21610.1"/>
    <property type="gene ID" value="OB11G21610"/>
</dbReference>
<organism evidence="1">
    <name type="scientific">Oryza brachyantha</name>
    <name type="common">malo sina</name>
    <dbReference type="NCBI Taxonomy" id="4533"/>
    <lineage>
        <taxon>Eukaryota</taxon>
        <taxon>Viridiplantae</taxon>
        <taxon>Streptophyta</taxon>
        <taxon>Embryophyta</taxon>
        <taxon>Tracheophyta</taxon>
        <taxon>Spermatophyta</taxon>
        <taxon>Magnoliopsida</taxon>
        <taxon>Liliopsida</taxon>
        <taxon>Poales</taxon>
        <taxon>Poaceae</taxon>
        <taxon>BOP clade</taxon>
        <taxon>Oryzoideae</taxon>
        <taxon>Oryzeae</taxon>
        <taxon>Oryzinae</taxon>
        <taxon>Oryza</taxon>
    </lineage>
</organism>
<dbReference type="Proteomes" id="UP000006038">
    <property type="component" value="Chromosome 11"/>
</dbReference>
<name>J3N8M5_ORYBR</name>
<accession>J3N8M5</accession>
<evidence type="ECO:0000313" key="1">
    <source>
        <dbReference type="EnsemblPlants" id="OB11G21610.1"/>
    </source>
</evidence>
<dbReference type="HOGENOM" id="CLU_1443117_0_0_1"/>
<evidence type="ECO:0000313" key="2">
    <source>
        <dbReference type="Proteomes" id="UP000006038"/>
    </source>
</evidence>
<dbReference type="STRING" id="4533.J3N8M5"/>
<dbReference type="OMA" id="NDSIDWG"/>
<proteinExistence type="predicted"/>